<accession>A0A3N2QBQ1</accession>
<evidence type="ECO:0000256" key="12">
    <source>
        <dbReference type="ARBA" id="ARBA00025614"/>
    </source>
</evidence>
<dbReference type="Proteomes" id="UP000270927">
    <property type="component" value="Unassembled WGS sequence"/>
</dbReference>
<name>A0A3N2QBQ1_9BACT</name>
<keyword evidence="17" id="KW-0175">Coiled coil</keyword>
<dbReference type="Pfam" id="PF00430">
    <property type="entry name" value="ATP-synt_B"/>
    <property type="match status" value="1"/>
</dbReference>
<evidence type="ECO:0000256" key="5">
    <source>
        <dbReference type="ARBA" id="ARBA00022692"/>
    </source>
</evidence>
<keyword evidence="7 15" id="KW-1133">Transmembrane helix</keyword>
<protein>
    <recommendedName>
        <fullName evidence="15">ATP synthase subunit b</fullName>
    </recommendedName>
    <alternativeName>
        <fullName evidence="15">ATP synthase F(0) sector subunit b</fullName>
    </alternativeName>
    <alternativeName>
        <fullName evidence="15">ATPase subunit I</fullName>
    </alternativeName>
    <alternativeName>
        <fullName evidence="15">F-type ATPase subunit b</fullName>
        <shortName evidence="15">F-ATPase subunit b</shortName>
    </alternativeName>
</protein>
<evidence type="ECO:0000256" key="7">
    <source>
        <dbReference type="ARBA" id="ARBA00022989"/>
    </source>
</evidence>
<sequence length="167" mass="18733">MEISIITPDFGIIFWQTITFLTVLLVLSTFAWKPIISVLKEREYTIANAINQIAEAQALMEQATGDRAKLLGEAHTERDRIIGAALEAQRAIITRARHEALAVKENLLTQARMEMAKEEERAIETLKSSLGLLAIQAAEKVLMKELSGDQSQLEFIERLTTRCNHSV</sequence>
<evidence type="ECO:0000256" key="13">
    <source>
        <dbReference type="ARBA" id="ARBA00026054"/>
    </source>
</evidence>
<evidence type="ECO:0000256" key="6">
    <source>
        <dbReference type="ARBA" id="ARBA00022781"/>
    </source>
</evidence>
<organism evidence="18 19">
    <name type="scientific">Candidatus Cardinium hertigii</name>
    <dbReference type="NCBI Taxonomy" id="247481"/>
    <lineage>
        <taxon>Bacteria</taxon>
        <taxon>Pseudomonadati</taxon>
        <taxon>Bacteroidota</taxon>
        <taxon>Cytophagia</taxon>
        <taxon>Cytophagales</taxon>
        <taxon>Amoebophilaceae</taxon>
        <taxon>Candidatus Cardinium</taxon>
    </lineage>
</organism>
<keyword evidence="2 15" id="KW-0813">Transport</keyword>
<dbReference type="InterPro" id="IPR005864">
    <property type="entry name" value="ATP_synth_F0_bsu_bac"/>
</dbReference>
<evidence type="ECO:0000256" key="10">
    <source>
        <dbReference type="ARBA" id="ARBA00023310"/>
    </source>
</evidence>
<dbReference type="SUPFAM" id="SSF81573">
    <property type="entry name" value="F1F0 ATP synthase subunit B, membrane domain"/>
    <property type="match status" value="1"/>
</dbReference>
<evidence type="ECO:0000256" key="11">
    <source>
        <dbReference type="ARBA" id="ARBA00025198"/>
    </source>
</evidence>
<evidence type="ECO:0000256" key="15">
    <source>
        <dbReference type="HAMAP-Rule" id="MF_01398"/>
    </source>
</evidence>
<comment type="function">
    <text evidence="11 15">F(1)F(0) ATP synthase produces ATP from ADP in the presence of a proton or sodium gradient. F-type ATPases consist of two structural domains, F(1) containing the extramembraneous catalytic core and F(0) containing the membrane proton channel, linked together by a central stalk and a peripheral stalk. During catalysis, ATP synthesis in the catalytic domain of F(1) is coupled via a rotary mechanism of the central stalk subunits to proton translocation.</text>
</comment>
<gene>
    <name evidence="15 18" type="primary">atpF</name>
    <name evidence="18" type="ORF">EDM02_03600</name>
</gene>
<evidence type="ECO:0000256" key="17">
    <source>
        <dbReference type="SAM" id="Coils"/>
    </source>
</evidence>
<keyword evidence="8 15" id="KW-0406">Ion transport</keyword>
<evidence type="ECO:0000313" key="19">
    <source>
        <dbReference type="Proteomes" id="UP000270927"/>
    </source>
</evidence>
<dbReference type="GO" id="GO:0045259">
    <property type="term" value="C:proton-transporting ATP synthase complex"/>
    <property type="evidence" value="ECO:0007669"/>
    <property type="project" value="UniProtKB-KW"/>
</dbReference>
<dbReference type="NCBIfam" id="TIGR01144">
    <property type="entry name" value="ATP_synt_b"/>
    <property type="match status" value="1"/>
</dbReference>
<dbReference type="InterPro" id="IPR002146">
    <property type="entry name" value="ATP_synth_b/b'su_bac/chlpt"/>
</dbReference>
<keyword evidence="9 15" id="KW-0472">Membrane</keyword>
<dbReference type="HAMAP" id="MF_01398">
    <property type="entry name" value="ATP_synth_b_bprime"/>
    <property type="match status" value="1"/>
</dbReference>
<evidence type="ECO:0000256" key="4">
    <source>
        <dbReference type="ARBA" id="ARBA00022547"/>
    </source>
</evidence>
<keyword evidence="4 15" id="KW-0138">CF(0)</keyword>
<evidence type="ECO:0000256" key="2">
    <source>
        <dbReference type="ARBA" id="ARBA00022448"/>
    </source>
</evidence>
<comment type="function">
    <text evidence="12">Component of the F(0) channel, it forms part of the peripheral stalk, linking F(1) to F(0). The b'-subunit is a diverged and duplicated form of b found in plants and photosynthetic bacteria.</text>
</comment>
<evidence type="ECO:0000256" key="3">
    <source>
        <dbReference type="ARBA" id="ARBA00022475"/>
    </source>
</evidence>
<keyword evidence="10 15" id="KW-0066">ATP synthesis</keyword>
<keyword evidence="3 15" id="KW-1003">Cell membrane</keyword>
<evidence type="ECO:0000256" key="9">
    <source>
        <dbReference type="ARBA" id="ARBA00023136"/>
    </source>
</evidence>
<keyword evidence="19" id="KW-1185">Reference proteome</keyword>
<comment type="similarity">
    <text evidence="1 15 16">Belongs to the ATPase B chain family.</text>
</comment>
<reference evidence="18 19" key="1">
    <citation type="submission" date="2018-09" db="EMBL/GenBank/DDBJ databases">
        <title>Comparative Genomics of Wolbachia-Cardinium Dual Endosymbiosis in a Plant-Parasitic Nematode.</title>
        <authorList>
            <person name="Brown A.M.V."/>
            <person name="Wasala S.K."/>
            <person name="Howe D.K."/>
            <person name="Peetz A.B."/>
            <person name="Zasada I.A."/>
            <person name="Denver D.R."/>
        </authorList>
    </citation>
    <scope>NUCLEOTIDE SEQUENCE [LARGE SCALE GENOMIC DNA]</scope>
    <source>
        <strain evidence="18 19">Pp_1</strain>
    </source>
</reference>
<dbReference type="AlphaFoldDB" id="A0A3N2QBQ1"/>
<comment type="caution">
    <text evidence="18">The sequence shown here is derived from an EMBL/GenBank/DDBJ whole genome shotgun (WGS) entry which is preliminary data.</text>
</comment>
<dbReference type="RefSeq" id="WP_123663122.1">
    <property type="nucleotide sequence ID" value="NZ_RARA01000025.1"/>
</dbReference>
<keyword evidence="6 15" id="KW-0375">Hydrogen ion transport</keyword>
<evidence type="ECO:0000256" key="16">
    <source>
        <dbReference type="RuleBase" id="RU003848"/>
    </source>
</evidence>
<dbReference type="GO" id="GO:0046961">
    <property type="term" value="F:proton-transporting ATPase activity, rotational mechanism"/>
    <property type="evidence" value="ECO:0007669"/>
    <property type="project" value="TreeGrafter"/>
</dbReference>
<dbReference type="EMBL" id="RARA01000025">
    <property type="protein sequence ID" value="ROT47215.1"/>
    <property type="molecule type" value="Genomic_DNA"/>
</dbReference>
<comment type="subunit">
    <text evidence="13">F-type ATPases have 2 components, F(1) - the catalytic core - and F(0) - the membrane proton channel. F(1) has five subunits: alpha(3), beta(3), gamma(1), delta(1), epsilon(1). F(0) has four main subunits: a(1), b(2) and c(10-14). The alpha and beta chains form an alternating ring which encloses part of the gamma chain. F(1) is attached to F(0) by a central stalk formed by the gamma and epsilon chains, while a peripheral stalk is formed by the delta and b chains.</text>
</comment>
<keyword evidence="18" id="KW-0378">Hydrolase</keyword>
<dbReference type="GO" id="GO:0016787">
    <property type="term" value="F:hydrolase activity"/>
    <property type="evidence" value="ECO:0007669"/>
    <property type="project" value="UniProtKB-KW"/>
</dbReference>
<dbReference type="PANTHER" id="PTHR33445">
    <property type="entry name" value="ATP SYNTHASE SUBUNIT B', CHLOROPLASTIC"/>
    <property type="match status" value="1"/>
</dbReference>
<evidence type="ECO:0000313" key="18">
    <source>
        <dbReference type="EMBL" id="ROT47215.1"/>
    </source>
</evidence>
<comment type="subunit">
    <text evidence="15">F-type ATPases have 2 components, F(1) - the catalytic core - and F(0) - the membrane proton channel. F(1) has five subunits: alpha(3), beta(3), gamma(1), delta(1), epsilon(1). F(0) has three main subunits: a(1), b(2) and c(10-14). The alpha and beta chains form an alternating ring which encloses part of the gamma chain. F(1) is attached to F(0) by a central stalk formed by the gamma and epsilon chains, while a peripheral stalk is formed by the delta and b chains.</text>
</comment>
<dbReference type="CDD" id="cd06503">
    <property type="entry name" value="ATP-synt_Fo_b"/>
    <property type="match status" value="1"/>
</dbReference>
<evidence type="ECO:0000256" key="1">
    <source>
        <dbReference type="ARBA" id="ARBA00005513"/>
    </source>
</evidence>
<keyword evidence="5 15" id="KW-0812">Transmembrane</keyword>
<dbReference type="InterPro" id="IPR028987">
    <property type="entry name" value="ATP_synth_B-like_membr_sf"/>
</dbReference>
<dbReference type="OrthoDB" id="9795289at2"/>
<proteinExistence type="inferred from homology"/>
<evidence type="ECO:0000256" key="14">
    <source>
        <dbReference type="ARBA" id="ARBA00037847"/>
    </source>
</evidence>
<dbReference type="GO" id="GO:0005886">
    <property type="term" value="C:plasma membrane"/>
    <property type="evidence" value="ECO:0007669"/>
    <property type="project" value="UniProtKB-SubCell"/>
</dbReference>
<dbReference type="GO" id="GO:0046933">
    <property type="term" value="F:proton-transporting ATP synthase activity, rotational mechanism"/>
    <property type="evidence" value="ECO:0007669"/>
    <property type="project" value="UniProtKB-UniRule"/>
</dbReference>
<feature type="coiled-coil region" evidence="17">
    <location>
        <begin position="46"/>
        <end position="73"/>
    </location>
</feature>
<dbReference type="PANTHER" id="PTHR33445:SF1">
    <property type="entry name" value="ATP SYNTHASE SUBUNIT B"/>
    <property type="match status" value="1"/>
</dbReference>
<dbReference type="InterPro" id="IPR050059">
    <property type="entry name" value="ATP_synthase_B_chain"/>
</dbReference>
<comment type="subcellular location">
    <subcellularLocation>
        <location evidence="15">Cell membrane</location>
        <topology evidence="15">Single-pass membrane protein</topology>
    </subcellularLocation>
    <subcellularLocation>
        <location evidence="14">Endomembrane system</location>
        <topology evidence="14">Single-pass membrane protein</topology>
    </subcellularLocation>
</comment>
<evidence type="ECO:0000256" key="8">
    <source>
        <dbReference type="ARBA" id="ARBA00023065"/>
    </source>
</evidence>
<feature type="transmembrane region" description="Helical" evidence="15">
    <location>
        <begin position="12"/>
        <end position="32"/>
    </location>
</feature>
<dbReference type="GO" id="GO:0012505">
    <property type="term" value="C:endomembrane system"/>
    <property type="evidence" value="ECO:0007669"/>
    <property type="project" value="UniProtKB-SubCell"/>
</dbReference>